<keyword evidence="6" id="KW-0564">Palmitate</keyword>
<evidence type="ECO:0000256" key="5">
    <source>
        <dbReference type="ARBA" id="ARBA00023136"/>
    </source>
</evidence>
<evidence type="ECO:0000256" key="4">
    <source>
        <dbReference type="ARBA" id="ARBA00022729"/>
    </source>
</evidence>
<dbReference type="InterPro" id="IPR008844">
    <property type="entry name" value="Spore_GerAC-like"/>
</dbReference>
<feature type="signal peptide" evidence="8">
    <location>
        <begin position="1"/>
        <end position="21"/>
    </location>
</feature>
<dbReference type="EMBL" id="MUAU01000019">
    <property type="protein sequence ID" value="OOR75401.1"/>
    <property type="molecule type" value="Genomic_DNA"/>
</dbReference>
<dbReference type="GO" id="GO:0016020">
    <property type="term" value="C:membrane"/>
    <property type="evidence" value="ECO:0007669"/>
    <property type="project" value="UniProtKB-SubCell"/>
</dbReference>
<evidence type="ECO:0000313" key="11">
    <source>
        <dbReference type="EMBL" id="OOR75401.1"/>
    </source>
</evidence>
<evidence type="ECO:0000256" key="1">
    <source>
        <dbReference type="ARBA" id="ARBA00004635"/>
    </source>
</evidence>
<accession>A0A9X6BAK5</accession>
<dbReference type="NCBIfam" id="TIGR02887">
    <property type="entry name" value="spore_ger_x_C"/>
    <property type="match status" value="1"/>
</dbReference>
<comment type="caution">
    <text evidence="11">The sequence shown here is derived from an EMBL/GenBank/DDBJ whole genome shotgun (WGS) entry which is preliminary data.</text>
</comment>
<dbReference type="Pfam" id="PF05504">
    <property type="entry name" value="Spore_GerAC"/>
    <property type="match status" value="1"/>
</dbReference>
<dbReference type="AlphaFoldDB" id="A0A9X6BAK5"/>
<dbReference type="InterPro" id="IPR057336">
    <property type="entry name" value="GerAC_N"/>
</dbReference>
<keyword evidence="4 8" id="KW-0732">Signal</keyword>
<dbReference type="Proteomes" id="UP000190641">
    <property type="component" value="Unassembled WGS sequence"/>
</dbReference>
<dbReference type="InterPro" id="IPR038501">
    <property type="entry name" value="Spore_GerAC_C_sf"/>
</dbReference>
<organism evidence="11 12">
    <name type="scientific">Bacillus cereus</name>
    <dbReference type="NCBI Taxonomy" id="1396"/>
    <lineage>
        <taxon>Bacteria</taxon>
        <taxon>Bacillati</taxon>
        <taxon>Bacillota</taxon>
        <taxon>Bacilli</taxon>
        <taxon>Bacillales</taxon>
        <taxon>Bacillaceae</taxon>
        <taxon>Bacillus</taxon>
        <taxon>Bacillus cereus group</taxon>
    </lineage>
</organism>
<keyword evidence="3" id="KW-0309">Germination</keyword>
<dbReference type="RefSeq" id="WP_078186428.1">
    <property type="nucleotide sequence ID" value="NZ_MUAU01000019.1"/>
</dbReference>
<dbReference type="Pfam" id="PF25198">
    <property type="entry name" value="Spore_GerAC_N"/>
    <property type="match status" value="1"/>
</dbReference>
<protein>
    <submittedName>
        <fullName evidence="11">Spore gernimation protein GerLC</fullName>
    </submittedName>
</protein>
<evidence type="ECO:0000256" key="7">
    <source>
        <dbReference type="ARBA" id="ARBA00023288"/>
    </source>
</evidence>
<comment type="subcellular location">
    <subcellularLocation>
        <location evidence="1">Membrane</location>
        <topology evidence="1">Lipid-anchor</topology>
    </subcellularLocation>
</comment>
<name>A0A9X6BAK5_BACCE</name>
<feature type="domain" description="Spore germination GerAC-like C-terminal" evidence="9">
    <location>
        <begin position="207"/>
        <end position="374"/>
    </location>
</feature>
<dbReference type="InterPro" id="IPR046953">
    <property type="entry name" value="Spore_GerAC-like_C"/>
</dbReference>
<dbReference type="PANTHER" id="PTHR35789:SF1">
    <property type="entry name" value="SPORE GERMINATION PROTEIN B3"/>
    <property type="match status" value="1"/>
</dbReference>
<feature type="chain" id="PRO_5040869336" evidence="8">
    <location>
        <begin position="22"/>
        <end position="379"/>
    </location>
</feature>
<keyword evidence="5" id="KW-0472">Membrane</keyword>
<evidence type="ECO:0000256" key="2">
    <source>
        <dbReference type="ARBA" id="ARBA00007886"/>
    </source>
</evidence>
<dbReference type="Gene3D" id="3.30.300.210">
    <property type="entry name" value="Nutrient germinant receptor protein C, domain 3"/>
    <property type="match status" value="1"/>
</dbReference>
<sequence>MKAILKLIFASSLLCLLCACAERREIEELGFVVGAAYDQAPGSGIKGTYQMVLPNTLSTSERGTSTQKNYINLSDTGESIFAHFRMIAKKISRPLFFPHIQVIIFSDKLLQTPYMLQHILDVYTRDDAMRRNIRLFVSKGNAEHILEQNAGPEYLPAKYVEMLSEHTQKNAHMVEKKRIGDIHSKILAKKSFILPVLFQTKQGIALSGAALFRGKDNGFVTILPAKDTASLNYMTGSQVRGIFTVLKQKQLITFEFQRVHHRMKLDVTNQIDPKVDIYVTVDGKLAEMHSSLQHHFSIQQLNNLLMKEMEKQLQSTIQRIQKQYKLDVLEIGDAYQRKDYKKWKTIEKNWENGKHYFTMCQIRIHVKPNITQSGSTLPK</sequence>
<keyword evidence="7" id="KW-0449">Lipoprotein</keyword>
<dbReference type="GO" id="GO:0009847">
    <property type="term" value="P:spore germination"/>
    <property type="evidence" value="ECO:0007669"/>
    <property type="project" value="InterPro"/>
</dbReference>
<dbReference type="PROSITE" id="PS51257">
    <property type="entry name" value="PROKAR_LIPOPROTEIN"/>
    <property type="match status" value="1"/>
</dbReference>
<comment type="similarity">
    <text evidence="2">Belongs to the GerABKC lipoprotein family.</text>
</comment>
<gene>
    <name evidence="11" type="ORF">BLX06_08715</name>
</gene>
<evidence type="ECO:0000259" key="10">
    <source>
        <dbReference type="Pfam" id="PF25198"/>
    </source>
</evidence>
<evidence type="ECO:0000256" key="6">
    <source>
        <dbReference type="ARBA" id="ARBA00023139"/>
    </source>
</evidence>
<dbReference type="PANTHER" id="PTHR35789">
    <property type="entry name" value="SPORE GERMINATION PROTEIN B3"/>
    <property type="match status" value="1"/>
</dbReference>
<evidence type="ECO:0000313" key="12">
    <source>
        <dbReference type="Proteomes" id="UP000190641"/>
    </source>
</evidence>
<evidence type="ECO:0000259" key="9">
    <source>
        <dbReference type="Pfam" id="PF05504"/>
    </source>
</evidence>
<feature type="domain" description="Spore germination protein N-terminal" evidence="10">
    <location>
        <begin position="23"/>
        <end position="197"/>
    </location>
</feature>
<dbReference type="Gene3D" id="6.20.190.10">
    <property type="entry name" value="Nutrient germinant receptor protein C, domain 1"/>
    <property type="match status" value="1"/>
</dbReference>
<reference evidence="11 12" key="1">
    <citation type="submission" date="2017-01" db="EMBL/GenBank/DDBJ databases">
        <title>Bacillus cereus isolates.</title>
        <authorList>
            <person name="Beno S.M."/>
        </authorList>
    </citation>
    <scope>NUCLEOTIDE SEQUENCE [LARGE SCALE GENOMIC DNA]</scope>
    <source>
        <strain evidence="11 12">FSL K6-1030</strain>
    </source>
</reference>
<evidence type="ECO:0000256" key="8">
    <source>
        <dbReference type="SAM" id="SignalP"/>
    </source>
</evidence>
<evidence type="ECO:0000256" key="3">
    <source>
        <dbReference type="ARBA" id="ARBA00022544"/>
    </source>
</evidence>
<proteinExistence type="inferred from homology"/>